<sequence>MATAYKEEWNDILRILPTNEKYEHLNEDVTVNDFDIYCKEIFSPDGSDSDIESAGGYSDSFEGFVGNGNIFI</sequence>
<reference evidence="2" key="1">
    <citation type="submission" date="2016-05" db="EMBL/GenBank/DDBJ databases">
        <authorList>
            <person name="Naeem Raeece"/>
        </authorList>
    </citation>
    <scope>NUCLEOTIDE SEQUENCE [LARGE SCALE GENOMIC DNA]</scope>
</reference>
<proteinExistence type="predicted"/>
<accession>A0A1A9ALM0</accession>
<protein>
    <recommendedName>
        <fullName evidence="3">PIR Superfamily Protein</fullName>
    </recommendedName>
</protein>
<evidence type="ECO:0000313" key="1">
    <source>
        <dbReference type="EMBL" id="SBT56975.1"/>
    </source>
</evidence>
<dbReference type="Proteomes" id="UP000078550">
    <property type="component" value="Unassembled WGS sequence"/>
</dbReference>
<dbReference type="AlphaFoldDB" id="A0A1A9ALM0"/>
<name>A0A1A9ALM0_PLAOA</name>
<evidence type="ECO:0008006" key="3">
    <source>
        <dbReference type="Google" id="ProtNLM"/>
    </source>
</evidence>
<organism evidence="1 2">
    <name type="scientific">Plasmodium ovale wallikeri</name>
    <dbReference type="NCBI Taxonomy" id="864142"/>
    <lineage>
        <taxon>Eukaryota</taxon>
        <taxon>Sar</taxon>
        <taxon>Alveolata</taxon>
        <taxon>Apicomplexa</taxon>
        <taxon>Aconoidasida</taxon>
        <taxon>Haemosporida</taxon>
        <taxon>Plasmodiidae</taxon>
        <taxon>Plasmodium</taxon>
        <taxon>Plasmodium (Plasmodium)</taxon>
    </lineage>
</organism>
<dbReference type="EMBL" id="FLRE01001646">
    <property type="protein sequence ID" value="SBT56975.1"/>
    <property type="molecule type" value="Genomic_DNA"/>
</dbReference>
<gene>
    <name evidence="1" type="ORF">POVWA2_076500</name>
</gene>
<evidence type="ECO:0000313" key="2">
    <source>
        <dbReference type="Proteomes" id="UP000078550"/>
    </source>
</evidence>